<dbReference type="Pfam" id="PF08798">
    <property type="entry name" value="CRISPR_assoc"/>
    <property type="match status" value="1"/>
</dbReference>
<accession>A0A2P7R9T4</accession>
<comment type="caution">
    <text evidence="1">The sequence shown here is derived from an EMBL/GenBank/DDBJ whole genome shotgun (WGS) entry which is preliminary data.</text>
</comment>
<evidence type="ECO:0000313" key="2">
    <source>
        <dbReference type="Proteomes" id="UP000242181"/>
    </source>
</evidence>
<dbReference type="NCBIfam" id="TIGR01907">
    <property type="entry name" value="casE_Cse3"/>
    <property type="match status" value="2"/>
</dbReference>
<dbReference type="Gene3D" id="3.30.70.1210">
    <property type="entry name" value="Crispr-associated protein, domain 2"/>
    <property type="match status" value="1"/>
</dbReference>
<gene>
    <name evidence="1" type="ORF">C7I36_03395</name>
</gene>
<dbReference type="Proteomes" id="UP000242181">
    <property type="component" value="Unassembled WGS sequence"/>
</dbReference>
<proteinExistence type="predicted"/>
<organism evidence="1 2">
    <name type="scientific">Zobellella taiwanensis</name>
    <dbReference type="NCBI Taxonomy" id="347535"/>
    <lineage>
        <taxon>Bacteria</taxon>
        <taxon>Pseudomonadati</taxon>
        <taxon>Pseudomonadota</taxon>
        <taxon>Gammaproteobacteria</taxon>
        <taxon>Aeromonadales</taxon>
        <taxon>Aeromonadaceae</taxon>
        <taxon>Zobellella</taxon>
    </lineage>
</organism>
<dbReference type="InterPro" id="IPR010179">
    <property type="entry name" value="CRISPR-assoc_prot_Cse3"/>
</dbReference>
<dbReference type="CDD" id="cd09727">
    <property type="entry name" value="Cas6_I-E"/>
    <property type="match status" value="1"/>
</dbReference>
<dbReference type="OrthoDB" id="9795689at2"/>
<evidence type="ECO:0008006" key="3">
    <source>
        <dbReference type="Google" id="ProtNLM"/>
    </source>
</evidence>
<keyword evidence="2" id="KW-1185">Reference proteome</keyword>
<dbReference type="Gene3D" id="3.30.70.1200">
    <property type="entry name" value="Crispr-associated protein, domain 1"/>
    <property type="match status" value="1"/>
</dbReference>
<sequence length="293" mass="33789">MYLSRITLKPDIGVNTQLGQLLLKRTYGTHQLLWDLFDQPKRDFLYREEVSKEQLSHPGAKGEPVYYLLSPHQPKAQTPLFNVQCKPFKPDFAAGQQLSFRLRANPVVTRNKKRHDLAMDEQLTFYRHLCGELHLPQSGKKSELRTRLLQGNYTVQLNDWLCSYLSQTRYFAEVYRCHEVCELLDLAVQEAVSRRLITWLTQSQSREGIFSLTTYQVEDENSGEVRKVPAFEWHGYRAHPLPEKRDKARFLSVDMSGELVIHDSARFLDMLGKGIGPAKGFGCGLMLVKPVAY</sequence>
<dbReference type="SUPFAM" id="SSF117987">
    <property type="entry name" value="CRISPR-associated protein"/>
    <property type="match status" value="2"/>
</dbReference>
<evidence type="ECO:0000313" key="1">
    <source>
        <dbReference type="EMBL" id="PSJ46959.1"/>
    </source>
</evidence>
<name>A0A2P7R9T4_9GAMM</name>
<reference evidence="1 2" key="1">
    <citation type="submission" date="2018-03" db="EMBL/GenBank/DDBJ databases">
        <title>The draft genome of Zobellella taiwanensis JCM 13381.</title>
        <authorList>
            <person name="Liu L."/>
            <person name="Li L."/>
            <person name="Wang T."/>
            <person name="Zhang X."/>
            <person name="Liang L."/>
        </authorList>
    </citation>
    <scope>NUCLEOTIDE SEQUENCE [LARGE SCALE GENOMIC DNA]</scope>
    <source>
        <strain evidence="1 2">JCM 13381</strain>
    </source>
</reference>
<protein>
    <recommendedName>
        <fullName evidence="3">Type I-E CRISPR-associated protein Cas6/Cse3/CasE</fullName>
    </recommendedName>
</protein>
<dbReference type="AlphaFoldDB" id="A0A2P7R9T4"/>
<dbReference type="SMART" id="SM01101">
    <property type="entry name" value="CRISPR_assoc"/>
    <property type="match status" value="1"/>
</dbReference>
<dbReference type="RefSeq" id="WP_106452322.1">
    <property type="nucleotide sequence ID" value="NZ_PXYH01000003.1"/>
</dbReference>
<dbReference type="EMBL" id="PXYH01000003">
    <property type="protein sequence ID" value="PSJ46959.1"/>
    <property type="molecule type" value="Genomic_DNA"/>
</dbReference>